<name>A0ABS1JCM9_9BACL</name>
<dbReference type="Gene3D" id="3.90.550.10">
    <property type="entry name" value="Spore Coat Polysaccharide Biosynthesis Protein SpsA, Chain A"/>
    <property type="match status" value="1"/>
</dbReference>
<evidence type="ECO:0000313" key="3">
    <source>
        <dbReference type="Proteomes" id="UP000602284"/>
    </source>
</evidence>
<protein>
    <submittedName>
        <fullName evidence="2">Glycosyltransferase family 2 protein</fullName>
    </submittedName>
</protein>
<dbReference type="Gene3D" id="1.25.40.10">
    <property type="entry name" value="Tetratricopeptide repeat domain"/>
    <property type="match status" value="1"/>
</dbReference>
<dbReference type="PANTHER" id="PTHR43630:SF2">
    <property type="entry name" value="GLYCOSYLTRANSFERASE"/>
    <property type="match status" value="1"/>
</dbReference>
<organism evidence="2 3">
    <name type="scientific">Tumebacillus amylolyticus</name>
    <dbReference type="NCBI Taxonomy" id="2801339"/>
    <lineage>
        <taxon>Bacteria</taxon>
        <taxon>Bacillati</taxon>
        <taxon>Bacillota</taxon>
        <taxon>Bacilli</taxon>
        <taxon>Bacillales</taxon>
        <taxon>Alicyclobacillaceae</taxon>
        <taxon>Tumebacillus</taxon>
    </lineage>
</organism>
<dbReference type="EMBL" id="JAEQNB010000005">
    <property type="protein sequence ID" value="MBL0388016.1"/>
    <property type="molecule type" value="Genomic_DNA"/>
</dbReference>
<feature type="domain" description="Glycosyltransferase 2-like" evidence="1">
    <location>
        <begin position="5"/>
        <end position="104"/>
    </location>
</feature>
<reference evidence="2 3" key="1">
    <citation type="submission" date="2021-01" db="EMBL/GenBank/DDBJ databases">
        <title>Tumebacillus sp. strain ITR2 16S ribosomal RNA gene Genome sequencing and assembly.</title>
        <authorList>
            <person name="Kang M."/>
        </authorList>
    </citation>
    <scope>NUCLEOTIDE SEQUENCE [LARGE SCALE GENOMIC DNA]</scope>
    <source>
        <strain evidence="2 3">ITR2</strain>
    </source>
</reference>
<dbReference type="InterPro" id="IPR029044">
    <property type="entry name" value="Nucleotide-diphossugar_trans"/>
</dbReference>
<keyword evidence="3" id="KW-1185">Reference proteome</keyword>
<dbReference type="RefSeq" id="WP_201636591.1">
    <property type="nucleotide sequence ID" value="NZ_JAEQNB010000005.1"/>
</dbReference>
<accession>A0ABS1JCM9</accession>
<dbReference type="PANTHER" id="PTHR43630">
    <property type="entry name" value="POLY-BETA-1,6-N-ACETYL-D-GLUCOSAMINE SYNTHASE"/>
    <property type="match status" value="1"/>
</dbReference>
<dbReference type="InterPro" id="IPR011990">
    <property type="entry name" value="TPR-like_helical_dom_sf"/>
</dbReference>
<gene>
    <name evidence="2" type="ORF">JJB07_15465</name>
</gene>
<evidence type="ECO:0000313" key="2">
    <source>
        <dbReference type="EMBL" id="MBL0388016.1"/>
    </source>
</evidence>
<dbReference type="SUPFAM" id="SSF53448">
    <property type="entry name" value="Nucleotide-diphospho-sugar transferases"/>
    <property type="match status" value="1"/>
</dbReference>
<proteinExistence type="predicted"/>
<dbReference type="Proteomes" id="UP000602284">
    <property type="component" value="Unassembled WGS sequence"/>
</dbReference>
<sequence length="360" mass="41834">MITISLCLIVKNEALTLPRCLDSIHDLVDELIILDTGSTDSTVEIAATYTHRVYHFPWIDDFAAARNAAFSYATQDYILWLDADDQLLEPDRAKLRHLKQTLDPVIDFVSCPYVLGTDDHGQVLSSCRRNRLLKRGKNFRWHGAVHEYLAVDGTHLESDLTVTHYRMHGDTDRNLRIYQKKLAQGDPFSPRDLYYYGTELLHHNLYPQAVSAFEDFLNSDECWFEDAIAACWKLADCFAQLREPERQHAALLRAFDYGPPRAEVCCRLGDFELQRNNWEKAAKWFEQATTLPLSTSQWGVLHRPYYTWLPHVQLCICYFQIGDLDHAYLHNQIARAYRPQDQRLLANKRLLEQTQDAKKT</sequence>
<dbReference type="Pfam" id="PF00535">
    <property type="entry name" value="Glycos_transf_2"/>
    <property type="match status" value="1"/>
</dbReference>
<dbReference type="CDD" id="cd02511">
    <property type="entry name" value="Beta4Glucosyltransferase"/>
    <property type="match status" value="1"/>
</dbReference>
<evidence type="ECO:0000259" key="1">
    <source>
        <dbReference type="Pfam" id="PF00535"/>
    </source>
</evidence>
<dbReference type="SUPFAM" id="SSF48452">
    <property type="entry name" value="TPR-like"/>
    <property type="match status" value="1"/>
</dbReference>
<comment type="caution">
    <text evidence="2">The sequence shown here is derived from an EMBL/GenBank/DDBJ whole genome shotgun (WGS) entry which is preliminary data.</text>
</comment>
<dbReference type="InterPro" id="IPR001173">
    <property type="entry name" value="Glyco_trans_2-like"/>
</dbReference>